<sequence>MAAQRHTFERSRHLVDFHLAGFAYHDGLEVIEKLTLGKSVTLAAEPDNPHDPYAVAVFFRGYKLGYVPSGKNEHLSQLLYFGYDDIFEARIQSVNMENHPERQFRVVVRLKDRREM</sequence>
<protein>
    <submittedName>
        <fullName evidence="4">Restriction endonuclease</fullName>
    </submittedName>
</protein>
<feature type="domain" description="HIRAN" evidence="3">
    <location>
        <begin position="12"/>
        <end position="114"/>
    </location>
</feature>
<keyword evidence="2" id="KW-0378">Hydrolase</keyword>
<dbReference type="OrthoDB" id="9812156at2"/>
<keyword evidence="1" id="KW-0479">Metal-binding</keyword>
<dbReference type="Gene3D" id="3.30.70.2330">
    <property type="match status" value="1"/>
</dbReference>
<proteinExistence type="predicted"/>
<accession>A0A4P5PE19</accession>
<gene>
    <name evidence="4" type="ORF">NRIC_27250</name>
</gene>
<keyword evidence="4" id="KW-0540">Nuclease</keyword>
<keyword evidence="4" id="KW-0255">Endonuclease</keyword>
<organism evidence="4 5">
    <name type="scientific">Enterococcus florum</name>
    <dbReference type="NCBI Taxonomy" id="2480627"/>
    <lineage>
        <taxon>Bacteria</taxon>
        <taxon>Bacillati</taxon>
        <taxon>Bacillota</taxon>
        <taxon>Bacilli</taxon>
        <taxon>Lactobacillales</taxon>
        <taxon>Enterococcaceae</taxon>
        <taxon>Enterococcus</taxon>
    </lineage>
</organism>
<dbReference type="RefSeq" id="WP_146623240.1">
    <property type="nucleotide sequence ID" value="NZ_BJCC01000024.1"/>
</dbReference>
<dbReference type="SMART" id="SM00910">
    <property type="entry name" value="HIRAN"/>
    <property type="match status" value="1"/>
</dbReference>
<dbReference type="GO" id="GO:0016818">
    <property type="term" value="F:hydrolase activity, acting on acid anhydrides, in phosphorus-containing anhydrides"/>
    <property type="evidence" value="ECO:0007669"/>
    <property type="project" value="InterPro"/>
</dbReference>
<evidence type="ECO:0000256" key="2">
    <source>
        <dbReference type="ARBA" id="ARBA00022801"/>
    </source>
</evidence>
<dbReference type="InterPro" id="IPR014905">
    <property type="entry name" value="HIRAN"/>
</dbReference>
<dbReference type="Pfam" id="PF08797">
    <property type="entry name" value="HIRAN"/>
    <property type="match status" value="1"/>
</dbReference>
<keyword evidence="5" id="KW-1185">Reference proteome</keyword>
<dbReference type="GO" id="GO:0003676">
    <property type="term" value="F:nucleic acid binding"/>
    <property type="evidence" value="ECO:0007669"/>
    <property type="project" value="InterPro"/>
</dbReference>
<dbReference type="Proteomes" id="UP000290567">
    <property type="component" value="Unassembled WGS sequence"/>
</dbReference>
<evidence type="ECO:0000256" key="1">
    <source>
        <dbReference type="ARBA" id="ARBA00022723"/>
    </source>
</evidence>
<reference evidence="5" key="1">
    <citation type="submission" date="2019-02" db="EMBL/GenBank/DDBJ databases">
        <title>Draft genome sequence of Enterococcus sp. Gos25-1.</title>
        <authorList>
            <person name="Tanaka N."/>
            <person name="Shiwa Y."/>
            <person name="Fujita N."/>
        </authorList>
    </citation>
    <scope>NUCLEOTIDE SEQUENCE [LARGE SCALE GENOMIC DNA]</scope>
    <source>
        <strain evidence="5">Gos25-1</strain>
    </source>
</reference>
<dbReference type="AlphaFoldDB" id="A0A4P5PE19"/>
<dbReference type="GO" id="GO:0004519">
    <property type="term" value="F:endonuclease activity"/>
    <property type="evidence" value="ECO:0007669"/>
    <property type="project" value="UniProtKB-KW"/>
</dbReference>
<evidence type="ECO:0000313" key="5">
    <source>
        <dbReference type="Proteomes" id="UP000290567"/>
    </source>
</evidence>
<evidence type="ECO:0000313" key="4">
    <source>
        <dbReference type="EMBL" id="GCF94834.1"/>
    </source>
</evidence>
<dbReference type="EMBL" id="BJCC01000024">
    <property type="protein sequence ID" value="GCF94834.1"/>
    <property type="molecule type" value="Genomic_DNA"/>
</dbReference>
<dbReference type="GO" id="GO:0008270">
    <property type="term" value="F:zinc ion binding"/>
    <property type="evidence" value="ECO:0007669"/>
    <property type="project" value="InterPro"/>
</dbReference>
<comment type="caution">
    <text evidence="4">The sequence shown here is derived from an EMBL/GenBank/DDBJ whole genome shotgun (WGS) entry which is preliminary data.</text>
</comment>
<evidence type="ECO:0000259" key="3">
    <source>
        <dbReference type="SMART" id="SM00910"/>
    </source>
</evidence>
<name>A0A4P5PE19_9ENTE</name>